<dbReference type="SUPFAM" id="SSF161098">
    <property type="entry name" value="MetI-like"/>
    <property type="match status" value="1"/>
</dbReference>
<keyword evidence="5 7" id="KW-1133">Transmembrane helix</keyword>
<evidence type="ECO:0000256" key="3">
    <source>
        <dbReference type="ARBA" id="ARBA00022475"/>
    </source>
</evidence>
<dbReference type="EMBL" id="UINC01007544">
    <property type="protein sequence ID" value="SVA33925.1"/>
    <property type="molecule type" value="Genomic_DNA"/>
</dbReference>
<dbReference type="PANTHER" id="PTHR43163">
    <property type="entry name" value="DIPEPTIDE TRANSPORT SYSTEM PERMEASE PROTEIN DPPB-RELATED"/>
    <property type="match status" value="1"/>
</dbReference>
<dbReference type="CDD" id="cd06261">
    <property type="entry name" value="TM_PBP2"/>
    <property type="match status" value="1"/>
</dbReference>
<feature type="transmembrane region" description="Helical" evidence="7">
    <location>
        <begin position="225"/>
        <end position="250"/>
    </location>
</feature>
<evidence type="ECO:0000313" key="9">
    <source>
        <dbReference type="EMBL" id="SVA33925.1"/>
    </source>
</evidence>
<dbReference type="Pfam" id="PF19300">
    <property type="entry name" value="BPD_transp_1_N"/>
    <property type="match status" value="1"/>
</dbReference>
<proteinExistence type="predicted"/>
<comment type="subcellular location">
    <subcellularLocation>
        <location evidence="1">Cell membrane</location>
        <topology evidence="1">Multi-pass membrane protein</topology>
    </subcellularLocation>
</comment>
<dbReference type="PANTHER" id="PTHR43163:SF6">
    <property type="entry name" value="DIPEPTIDE TRANSPORT SYSTEM PERMEASE PROTEIN DPPB-RELATED"/>
    <property type="match status" value="1"/>
</dbReference>
<evidence type="ECO:0000256" key="6">
    <source>
        <dbReference type="ARBA" id="ARBA00023136"/>
    </source>
</evidence>
<organism evidence="9">
    <name type="scientific">marine metagenome</name>
    <dbReference type="NCBI Taxonomy" id="408172"/>
    <lineage>
        <taxon>unclassified sequences</taxon>
        <taxon>metagenomes</taxon>
        <taxon>ecological metagenomes</taxon>
    </lineage>
</organism>
<feature type="domain" description="ABC transmembrane type-1" evidence="8">
    <location>
        <begin position="84"/>
        <end position="289"/>
    </location>
</feature>
<keyword evidence="4 7" id="KW-0812">Transmembrane</keyword>
<dbReference type="AlphaFoldDB" id="A0A381V0L0"/>
<dbReference type="InterPro" id="IPR045621">
    <property type="entry name" value="BPD_transp_1_N"/>
</dbReference>
<feature type="transmembrane region" description="Helical" evidence="7">
    <location>
        <begin position="86"/>
        <end position="111"/>
    </location>
</feature>
<gene>
    <name evidence="9" type="ORF">METZ01_LOCUS86779</name>
</gene>
<sequence>VFILVSVMVFGALRILPEDPIYSIVGEDSEGYTPEQVETIKKKYGLDKPLPVQYVDWLSAFVVGDWGKSFQNNLPVTKMIQRKLPFTIQLAIGSLVIGVVFGIATGVVAALKRNTKWDIFATSSAMVALAIPEFWLALVLILIFAVQFELVPVFGSPLIWHDPAGAIQSMILPWLALGIGGAATLMRQSRSSMLETMGEDFIRTARSKGVSERVVIFNHALRNSLLPVVTILGLRIGRIIGGAVIIETMFSIPGIGQLSVVALTRADYPVIMAITMISSVAIIVANLVTDLAYSYIDPRIKYA</sequence>
<feature type="transmembrane region" description="Helical" evidence="7">
    <location>
        <begin position="270"/>
        <end position="293"/>
    </location>
</feature>
<accession>A0A381V0L0</accession>
<reference evidence="9" key="1">
    <citation type="submission" date="2018-05" db="EMBL/GenBank/DDBJ databases">
        <authorList>
            <person name="Lanie J.A."/>
            <person name="Ng W.-L."/>
            <person name="Kazmierczak K.M."/>
            <person name="Andrzejewski T.M."/>
            <person name="Davidsen T.M."/>
            <person name="Wayne K.J."/>
            <person name="Tettelin H."/>
            <person name="Glass J.I."/>
            <person name="Rusch D."/>
            <person name="Podicherti R."/>
            <person name="Tsui H.-C.T."/>
            <person name="Winkler M.E."/>
        </authorList>
    </citation>
    <scope>NUCLEOTIDE SEQUENCE</scope>
</reference>
<dbReference type="PROSITE" id="PS50928">
    <property type="entry name" value="ABC_TM1"/>
    <property type="match status" value="1"/>
</dbReference>
<feature type="transmembrane region" description="Helical" evidence="7">
    <location>
        <begin position="166"/>
        <end position="186"/>
    </location>
</feature>
<keyword evidence="3" id="KW-1003">Cell membrane</keyword>
<dbReference type="Gene3D" id="1.10.3720.10">
    <property type="entry name" value="MetI-like"/>
    <property type="match status" value="1"/>
</dbReference>
<protein>
    <recommendedName>
        <fullName evidence="8">ABC transmembrane type-1 domain-containing protein</fullName>
    </recommendedName>
</protein>
<dbReference type="GO" id="GO:0055085">
    <property type="term" value="P:transmembrane transport"/>
    <property type="evidence" value="ECO:0007669"/>
    <property type="project" value="InterPro"/>
</dbReference>
<dbReference type="GO" id="GO:0005886">
    <property type="term" value="C:plasma membrane"/>
    <property type="evidence" value="ECO:0007669"/>
    <property type="project" value="UniProtKB-SubCell"/>
</dbReference>
<evidence type="ECO:0000259" key="8">
    <source>
        <dbReference type="PROSITE" id="PS50928"/>
    </source>
</evidence>
<evidence type="ECO:0000256" key="7">
    <source>
        <dbReference type="SAM" id="Phobius"/>
    </source>
</evidence>
<keyword evidence="2" id="KW-0813">Transport</keyword>
<feature type="transmembrane region" description="Helical" evidence="7">
    <location>
        <begin position="123"/>
        <end position="146"/>
    </location>
</feature>
<evidence type="ECO:0000256" key="4">
    <source>
        <dbReference type="ARBA" id="ARBA00022692"/>
    </source>
</evidence>
<feature type="non-terminal residue" evidence="9">
    <location>
        <position position="1"/>
    </location>
</feature>
<evidence type="ECO:0000256" key="1">
    <source>
        <dbReference type="ARBA" id="ARBA00004651"/>
    </source>
</evidence>
<name>A0A381V0L0_9ZZZZ</name>
<keyword evidence="6 7" id="KW-0472">Membrane</keyword>
<evidence type="ECO:0000256" key="2">
    <source>
        <dbReference type="ARBA" id="ARBA00022448"/>
    </source>
</evidence>
<dbReference type="Pfam" id="PF00528">
    <property type="entry name" value="BPD_transp_1"/>
    <property type="match status" value="1"/>
</dbReference>
<evidence type="ECO:0000256" key="5">
    <source>
        <dbReference type="ARBA" id="ARBA00022989"/>
    </source>
</evidence>
<dbReference type="InterPro" id="IPR000515">
    <property type="entry name" value="MetI-like"/>
</dbReference>
<dbReference type="InterPro" id="IPR035906">
    <property type="entry name" value="MetI-like_sf"/>
</dbReference>